<name>A0A8I0CTW1_9PSED</name>
<evidence type="ECO:0000313" key="1">
    <source>
        <dbReference type="EMBL" id="MBC3290806.1"/>
    </source>
</evidence>
<dbReference type="EMBL" id="JABWQF010000002">
    <property type="protein sequence ID" value="MBC3290806.1"/>
    <property type="molecule type" value="Genomic_DNA"/>
</dbReference>
<dbReference type="SUPFAM" id="SSF53850">
    <property type="entry name" value="Periplasmic binding protein-like II"/>
    <property type="match status" value="1"/>
</dbReference>
<dbReference type="AlphaFoldDB" id="A0A8I0CTW1"/>
<dbReference type="PANTHER" id="PTHR30632">
    <property type="entry name" value="MOLYBDATE-BINDING PERIPLASMIC PROTEIN"/>
    <property type="match status" value="1"/>
</dbReference>
<dbReference type="NCBIfam" id="NF002918">
    <property type="entry name" value="PRK03537.1-4"/>
    <property type="match status" value="1"/>
</dbReference>
<dbReference type="GO" id="GO:0030973">
    <property type="term" value="F:molybdate ion binding"/>
    <property type="evidence" value="ECO:0007669"/>
    <property type="project" value="TreeGrafter"/>
</dbReference>
<protein>
    <submittedName>
        <fullName evidence="1">Molybdate ABC transporter substrate-binding protein</fullName>
    </submittedName>
</protein>
<comment type="caution">
    <text evidence="1">The sequence shown here is derived from an EMBL/GenBank/DDBJ whole genome shotgun (WGS) entry which is preliminary data.</text>
</comment>
<organism evidence="1">
    <name type="scientific">Pseudomonas tritici</name>
    <dbReference type="NCBI Taxonomy" id="2745518"/>
    <lineage>
        <taxon>Bacteria</taxon>
        <taxon>Pseudomonadati</taxon>
        <taxon>Pseudomonadota</taxon>
        <taxon>Gammaproteobacteria</taxon>
        <taxon>Pseudomonadales</taxon>
        <taxon>Pseudomonadaceae</taxon>
        <taxon>Pseudomonas</taxon>
    </lineage>
</organism>
<gene>
    <name evidence="1" type="ORF">HU722_04650</name>
</gene>
<dbReference type="Pfam" id="PF13531">
    <property type="entry name" value="SBP_bac_11"/>
    <property type="match status" value="1"/>
</dbReference>
<reference evidence="1" key="1">
    <citation type="journal article" date="2020" name="Microorganisms">
        <title>Reliable Identification of Environmental Pseudomonas Isolates Using the rpoD Gene.</title>
        <authorList>
            <consortium name="The Broad Institute Genome Sequencing Platform"/>
            <person name="Girard L."/>
            <person name="Lood C."/>
            <person name="Rokni-Zadeh H."/>
            <person name="van Noort V."/>
            <person name="Lavigne R."/>
            <person name="De Mot R."/>
        </authorList>
    </citation>
    <scope>NUCLEOTIDE SEQUENCE [LARGE SCALE GENOMIC DNA]</scope>
    <source>
        <strain evidence="1">SWRI145</strain>
    </source>
</reference>
<dbReference type="Gene3D" id="3.40.190.10">
    <property type="entry name" value="Periplasmic binding protein-like II"/>
    <property type="match status" value="2"/>
</dbReference>
<dbReference type="PANTHER" id="PTHR30632:SF0">
    <property type="entry name" value="SULFATE-BINDING PROTEIN"/>
    <property type="match status" value="1"/>
</dbReference>
<accession>A0A8I0CTW1</accession>
<proteinExistence type="predicted"/>
<sequence length="227" mass="24511">MRVLAAGSLRVVWAQLIAHFSEPVETHFGPAGILHERILAGEECDLFASANLAHPQALLTAGRAQAVVPFASNKLCLTVRSEVMHNGDDWRSLLNRTDLRLATSTAGSDPSGDYTQELFERMGREGNIVRQRALALVGGHNSAPIPAGKMAAEWLIASGQAEMFIGYASYAKKLRQTPGLTVLPIPESFNPHALYALAVLTPKAQRLAEFLQSKEAKTILIEAGFGI</sequence>
<dbReference type="GO" id="GO:0015689">
    <property type="term" value="P:molybdate ion transport"/>
    <property type="evidence" value="ECO:0007669"/>
    <property type="project" value="TreeGrafter"/>
</dbReference>
<dbReference type="InterPro" id="IPR050682">
    <property type="entry name" value="ModA/WtpA"/>
</dbReference>